<comment type="similarity">
    <text evidence="1">Belongs to the dUTPase family.</text>
</comment>
<dbReference type="EC" id="3.6.1.23" evidence="2"/>
<keyword evidence="3" id="KW-0378">Hydrolase</keyword>
<comment type="caution">
    <text evidence="6">The sequence shown here is derived from an EMBL/GenBank/DDBJ whole genome shotgun (WGS) entry which is preliminary data.</text>
</comment>
<evidence type="ECO:0000256" key="4">
    <source>
        <dbReference type="ARBA" id="ARBA00023080"/>
    </source>
</evidence>
<evidence type="ECO:0000256" key="3">
    <source>
        <dbReference type="ARBA" id="ARBA00022801"/>
    </source>
</evidence>
<dbReference type="InterPro" id="IPR036157">
    <property type="entry name" value="dUTPase-like_sf"/>
</dbReference>
<dbReference type="GO" id="GO:0006226">
    <property type="term" value="P:dUMP biosynthetic process"/>
    <property type="evidence" value="ECO:0007669"/>
    <property type="project" value="InterPro"/>
</dbReference>
<dbReference type="Pfam" id="PF00692">
    <property type="entry name" value="dUTPase"/>
    <property type="match status" value="1"/>
</dbReference>
<dbReference type="NCBIfam" id="NF001862">
    <property type="entry name" value="PRK00601.1"/>
    <property type="match status" value="1"/>
</dbReference>
<dbReference type="InterPro" id="IPR029054">
    <property type="entry name" value="dUTPase-like"/>
</dbReference>
<keyword evidence="4" id="KW-0546">Nucleotide metabolism</keyword>
<evidence type="ECO:0000256" key="2">
    <source>
        <dbReference type="ARBA" id="ARBA00012379"/>
    </source>
</evidence>
<dbReference type="GO" id="GO:0004170">
    <property type="term" value="F:dUTP diphosphatase activity"/>
    <property type="evidence" value="ECO:0007669"/>
    <property type="project" value="UniProtKB-EC"/>
</dbReference>
<dbReference type="NCBIfam" id="TIGR00576">
    <property type="entry name" value="dut"/>
    <property type="match status" value="1"/>
</dbReference>
<organism evidence="6">
    <name type="scientific">marine sediment metagenome</name>
    <dbReference type="NCBI Taxonomy" id="412755"/>
    <lineage>
        <taxon>unclassified sequences</taxon>
        <taxon>metagenomes</taxon>
        <taxon>ecological metagenomes</taxon>
    </lineage>
</organism>
<dbReference type="SUPFAM" id="SSF51283">
    <property type="entry name" value="dUTPase-like"/>
    <property type="match status" value="1"/>
</dbReference>
<sequence length="146" mass="16268">MVDFREVQLLVKRHPGVPMPEYATEGSVGFDLASNEDIEIPPKAWRIIGTGLFFEIPESYEVQIRSRSGFASRGIIVMNQPGTVDTDYRGEIRVILHNHNTKPWNVRKGNRIAQAVVVPILRAIMVNVETLTPTKRGEKGLGSSGE</sequence>
<proteinExistence type="inferred from homology"/>
<gene>
    <name evidence="6" type="ORF">LCGC14_0429830</name>
</gene>
<dbReference type="CDD" id="cd07557">
    <property type="entry name" value="trimeric_dUTPase"/>
    <property type="match status" value="1"/>
</dbReference>
<protein>
    <recommendedName>
        <fullName evidence="2">dUTP diphosphatase</fullName>
        <ecNumber evidence="2">3.6.1.23</ecNumber>
    </recommendedName>
</protein>
<reference evidence="6" key="1">
    <citation type="journal article" date="2015" name="Nature">
        <title>Complex archaea that bridge the gap between prokaryotes and eukaryotes.</title>
        <authorList>
            <person name="Spang A."/>
            <person name="Saw J.H."/>
            <person name="Jorgensen S.L."/>
            <person name="Zaremba-Niedzwiedzka K."/>
            <person name="Martijn J."/>
            <person name="Lind A.E."/>
            <person name="van Eijk R."/>
            <person name="Schleper C."/>
            <person name="Guy L."/>
            <person name="Ettema T.J."/>
        </authorList>
    </citation>
    <scope>NUCLEOTIDE SEQUENCE</scope>
</reference>
<dbReference type="GO" id="GO:0046081">
    <property type="term" value="P:dUTP catabolic process"/>
    <property type="evidence" value="ECO:0007669"/>
    <property type="project" value="InterPro"/>
</dbReference>
<dbReference type="Gene3D" id="2.70.40.10">
    <property type="match status" value="1"/>
</dbReference>
<feature type="domain" description="dUTPase-like" evidence="5">
    <location>
        <begin position="18"/>
        <end position="145"/>
    </location>
</feature>
<name>A0A0F9T6K1_9ZZZZ</name>
<accession>A0A0F9T6K1</accession>
<dbReference type="PANTHER" id="PTHR11241">
    <property type="entry name" value="DEOXYURIDINE 5'-TRIPHOSPHATE NUCLEOTIDOHYDROLASE"/>
    <property type="match status" value="1"/>
</dbReference>
<dbReference type="InterPro" id="IPR033704">
    <property type="entry name" value="dUTPase_trimeric"/>
</dbReference>
<dbReference type="AlphaFoldDB" id="A0A0F9T6K1"/>
<evidence type="ECO:0000256" key="1">
    <source>
        <dbReference type="ARBA" id="ARBA00006581"/>
    </source>
</evidence>
<evidence type="ECO:0000259" key="5">
    <source>
        <dbReference type="Pfam" id="PF00692"/>
    </source>
</evidence>
<dbReference type="PANTHER" id="PTHR11241:SF0">
    <property type="entry name" value="DEOXYURIDINE 5'-TRIPHOSPHATE NUCLEOTIDOHYDROLASE"/>
    <property type="match status" value="1"/>
</dbReference>
<dbReference type="InterPro" id="IPR008181">
    <property type="entry name" value="dUTPase"/>
</dbReference>
<dbReference type="EMBL" id="LAZR01000401">
    <property type="protein sequence ID" value="KKN70552.1"/>
    <property type="molecule type" value="Genomic_DNA"/>
</dbReference>
<evidence type="ECO:0000313" key="6">
    <source>
        <dbReference type="EMBL" id="KKN70552.1"/>
    </source>
</evidence>
<dbReference type="GO" id="GO:0000287">
    <property type="term" value="F:magnesium ion binding"/>
    <property type="evidence" value="ECO:0007669"/>
    <property type="project" value="InterPro"/>
</dbReference>